<sequence>MSERLRPVIDLESLRMLVLVADLGSISAAARAEQISQPSASRRIKALEEQLRLELIDRRTRGAELTVHGRMVTDWSRGVVDAADTLVGGARALTAQATETVNIGASQTVAESLVPTWLAEFRRHGEWPQVQLRVTNSQGVIAALRAREIDLGFIESPDVPSDLRSVPVGRDRLVLVVSPLHRLACCRRPLSARELDELPLATREGGSGTRETLQRAMGATMSPPAIELHSNTAVKVAVSGGEYAAVLSELTVRQELRDGRLIEVPLADLDLTRSLHAIWRSGTRIRGSAGDFLALAAPSPGPEPAVGPGVAHDEV</sequence>
<dbReference type="Gene3D" id="3.40.190.10">
    <property type="entry name" value="Periplasmic binding protein-like II"/>
    <property type="match status" value="2"/>
</dbReference>
<dbReference type="SUPFAM" id="SSF46785">
    <property type="entry name" value="Winged helix' DNA-binding domain"/>
    <property type="match status" value="1"/>
</dbReference>
<keyword evidence="2" id="KW-0805">Transcription regulation</keyword>
<dbReference type="Gene3D" id="1.10.10.10">
    <property type="entry name" value="Winged helix-like DNA-binding domain superfamily/Winged helix DNA-binding domain"/>
    <property type="match status" value="1"/>
</dbReference>
<keyword evidence="3" id="KW-0238">DNA-binding</keyword>
<dbReference type="InterPro" id="IPR000847">
    <property type="entry name" value="LysR_HTH_N"/>
</dbReference>
<evidence type="ECO:0000256" key="2">
    <source>
        <dbReference type="ARBA" id="ARBA00023015"/>
    </source>
</evidence>
<dbReference type="InterPro" id="IPR036388">
    <property type="entry name" value="WH-like_DNA-bd_sf"/>
</dbReference>
<comment type="similarity">
    <text evidence="1">Belongs to the LysR transcriptional regulatory family.</text>
</comment>
<dbReference type="Pfam" id="PF03466">
    <property type="entry name" value="LysR_substrate"/>
    <property type="match status" value="1"/>
</dbReference>
<feature type="domain" description="HTH lysR-type" evidence="5">
    <location>
        <begin position="9"/>
        <end position="66"/>
    </location>
</feature>
<dbReference type="GO" id="GO:0000976">
    <property type="term" value="F:transcription cis-regulatory region binding"/>
    <property type="evidence" value="ECO:0007669"/>
    <property type="project" value="TreeGrafter"/>
</dbReference>
<dbReference type="PROSITE" id="PS50931">
    <property type="entry name" value="HTH_LYSR"/>
    <property type="match status" value="1"/>
</dbReference>
<evidence type="ECO:0000313" key="6">
    <source>
        <dbReference type="EMBL" id="SPZ40003.1"/>
    </source>
</evidence>
<dbReference type="SUPFAM" id="SSF53850">
    <property type="entry name" value="Periplasmic binding protein-like II"/>
    <property type="match status" value="1"/>
</dbReference>
<name>A0AB38FEI3_RHOWR</name>
<evidence type="ECO:0000259" key="5">
    <source>
        <dbReference type="PROSITE" id="PS50931"/>
    </source>
</evidence>
<dbReference type="GO" id="GO:0003700">
    <property type="term" value="F:DNA-binding transcription factor activity"/>
    <property type="evidence" value="ECO:0007669"/>
    <property type="project" value="InterPro"/>
</dbReference>
<protein>
    <submittedName>
        <fullName evidence="6">LysR family transcriptional regulator</fullName>
    </submittedName>
</protein>
<keyword evidence="4" id="KW-0804">Transcription</keyword>
<dbReference type="AlphaFoldDB" id="A0AB38FEI3"/>
<organism evidence="6 7">
    <name type="scientific">Rhodococcus wratislaviensis</name>
    <name type="common">Tsukamurella wratislaviensis</name>
    <dbReference type="NCBI Taxonomy" id="44752"/>
    <lineage>
        <taxon>Bacteria</taxon>
        <taxon>Bacillati</taxon>
        <taxon>Actinomycetota</taxon>
        <taxon>Actinomycetes</taxon>
        <taxon>Mycobacteriales</taxon>
        <taxon>Nocardiaceae</taxon>
        <taxon>Rhodococcus</taxon>
    </lineage>
</organism>
<gene>
    <name evidence="6" type="primary">cysL_1</name>
    <name evidence="6" type="ORF">NCTC13229_03482</name>
</gene>
<dbReference type="EMBL" id="UAUI01000011">
    <property type="protein sequence ID" value="SPZ40003.1"/>
    <property type="molecule type" value="Genomic_DNA"/>
</dbReference>
<dbReference type="Proteomes" id="UP000251211">
    <property type="component" value="Unassembled WGS sequence"/>
</dbReference>
<dbReference type="PANTHER" id="PTHR30126:SF39">
    <property type="entry name" value="HTH-TYPE TRANSCRIPTIONAL REGULATOR CYSL"/>
    <property type="match status" value="1"/>
</dbReference>
<accession>A0AB38FEI3</accession>
<dbReference type="InterPro" id="IPR005119">
    <property type="entry name" value="LysR_subst-bd"/>
</dbReference>
<evidence type="ECO:0000256" key="3">
    <source>
        <dbReference type="ARBA" id="ARBA00023125"/>
    </source>
</evidence>
<evidence type="ECO:0000313" key="7">
    <source>
        <dbReference type="Proteomes" id="UP000251211"/>
    </source>
</evidence>
<evidence type="ECO:0000256" key="4">
    <source>
        <dbReference type="ARBA" id="ARBA00023163"/>
    </source>
</evidence>
<evidence type="ECO:0000256" key="1">
    <source>
        <dbReference type="ARBA" id="ARBA00009437"/>
    </source>
</evidence>
<proteinExistence type="inferred from homology"/>
<dbReference type="RefSeq" id="WP_255309482.1">
    <property type="nucleotide sequence ID" value="NZ_UAUI01000011.1"/>
</dbReference>
<dbReference type="PRINTS" id="PR00039">
    <property type="entry name" value="HTHLYSR"/>
</dbReference>
<reference evidence="6 7" key="1">
    <citation type="submission" date="2018-06" db="EMBL/GenBank/DDBJ databases">
        <authorList>
            <consortium name="Pathogen Informatics"/>
            <person name="Doyle S."/>
        </authorList>
    </citation>
    <scope>NUCLEOTIDE SEQUENCE [LARGE SCALE GENOMIC DNA]</scope>
    <source>
        <strain evidence="6 7">NCTC13229</strain>
    </source>
</reference>
<dbReference type="PANTHER" id="PTHR30126">
    <property type="entry name" value="HTH-TYPE TRANSCRIPTIONAL REGULATOR"/>
    <property type="match status" value="1"/>
</dbReference>
<dbReference type="Pfam" id="PF00126">
    <property type="entry name" value="HTH_1"/>
    <property type="match status" value="1"/>
</dbReference>
<comment type="caution">
    <text evidence="6">The sequence shown here is derived from an EMBL/GenBank/DDBJ whole genome shotgun (WGS) entry which is preliminary data.</text>
</comment>
<dbReference type="InterPro" id="IPR036390">
    <property type="entry name" value="WH_DNA-bd_sf"/>
</dbReference>